<sequence>MSWPYIQAGGLRQQEAEVVGAAPCAALPVLQRAGGDTVASGKGRLG</sequence>
<protein>
    <submittedName>
        <fullName evidence="1">Uncharacterized protein</fullName>
    </submittedName>
</protein>
<name>A0A8S5PPA1_9CAUD</name>
<organism evidence="1">
    <name type="scientific">Myoviridae sp. ctisV53</name>
    <dbReference type="NCBI Taxonomy" id="2825156"/>
    <lineage>
        <taxon>Viruses</taxon>
        <taxon>Duplodnaviria</taxon>
        <taxon>Heunggongvirae</taxon>
        <taxon>Uroviricota</taxon>
        <taxon>Caudoviricetes</taxon>
    </lineage>
</organism>
<reference evidence="1" key="1">
    <citation type="journal article" date="2021" name="Proc. Natl. Acad. Sci. U.S.A.">
        <title>A Catalog of Tens of Thousands of Viruses from Human Metagenomes Reveals Hidden Associations with Chronic Diseases.</title>
        <authorList>
            <person name="Tisza M.J."/>
            <person name="Buck C.B."/>
        </authorList>
    </citation>
    <scope>NUCLEOTIDE SEQUENCE</scope>
    <source>
        <strain evidence="1">CtisV53</strain>
    </source>
</reference>
<accession>A0A8S5PPA1</accession>
<proteinExistence type="predicted"/>
<dbReference type="EMBL" id="BK015461">
    <property type="protein sequence ID" value="DAE08028.1"/>
    <property type="molecule type" value="Genomic_DNA"/>
</dbReference>
<evidence type="ECO:0000313" key="1">
    <source>
        <dbReference type="EMBL" id="DAE08028.1"/>
    </source>
</evidence>